<organism evidence="1 2">
    <name type="scientific">Methylopila jiangsuensis</name>
    <dbReference type="NCBI Taxonomy" id="586230"/>
    <lineage>
        <taxon>Bacteria</taxon>
        <taxon>Pseudomonadati</taxon>
        <taxon>Pseudomonadota</taxon>
        <taxon>Alphaproteobacteria</taxon>
        <taxon>Hyphomicrobiales</taxon>
        <taxon>Methylopilaceae</taxon>
        <taxon>Methylopila</taxon>
    </lineage>
</organism>
<dbReference type="Gene3D" id="3.30.160.150">
    <property type="entry name" value="Lipoprotein like domain"/>
    <property type="match status" value="1"/>
</dbReference>
<dbReference type="InterPro" id="IPR007485">
    <property type="entry name" value="LPS_assembly_LptE"/>
</dbReference>
<protein>
    <recommendedName>
        <fullName evidence="3">LPS-assembly lipoprotein</fullName>
    </recommendedName>
</protein>
<evidence type="ECO:0000313" key="2">
    <source>
        <dbReference type="Proteomes" id="UP001143364"/>
    </source>
</evidence>
<reference evidence="1" key="2">
    <citation type="submission" date="2023-01" db="EMBL/GenBank/DDBJ databases">
        <authorList>
            <person name="Sun Q."/>
            <person name="Evtushenko L."/>
        </authorList>
    </citation>
    <scope>NUCLEOTIDE SEQUENCE</scope>
    <source>
        <strain evidence="1">VKM B-2555</strain>
    </source>
</reference>
<dbReference type="EMBL" id="BSFK01000016">
    <property type="protein sequence ID" value="GLK77724.1"/>
    <property type="molecule type" value="Genomic_DNA"/>
</dbReference>
<reference evidence="1" key="1">
    <citation type="journal article" date="2014" name="Int. J. Syst. Evol. Microbiol.">
        <title>Complete genome sequence of Corynebacterium casei LMG S-19264T (=DSM 44701T), isolated from a smear-ripened cheese.</title>
        <authorList>
            <consortium name="US DOE Joint Genome Institute (JGI-PGF)"/>
            <person name="Walter F."/>
            <person name="Albersmeier A."/>
            <person name="Kalinowski J."/>
            <person name="Ruckert C."/>
        </authorList>
    </citation>
    <scope>NUCLEOTIDE SEQUENCE</scope>
    <source>
        <strain evidence="1">VKM B-2555</strain>
    </source>
</reference>
<dbReference type="Pfam" id="PF04390">
    <property type="entry name" value="LptE"/>
    <property type="match status" value="1"/>
</dbReference>
<dbReference type="GO" id="GO:0019867">
    <property type="term" value="C:outer membrane"/>
    <property type="evidence" value="ECO:0007669"/>
    <property type="project" value="InterPro"/>
</dbReference>
<dbReference type="InterPro" id="IPR006311">
    <property type="entry name" value="TAT_signal"/>
</dbReference>
<comment type="caution">
    <text evidence="1">The sequence shown here is derived from an EMBL/GenBank/DDBJ whole genome shotgun (WGS) entry which is preliminary data.</text>
</comment>
<dbReference type="AlphaFoldDB" id="A0A9W6N446"/>
<sequence length="185" mass="19682">MSSSDAQIRPARRALVRFGLAAGLSLALAGCFRPAYGDLGSPSHGGGGGPVAANLAAVDIKPIEGRVGGKLRNELIFLLRGGGALQGPSYRLDIGVTQRGQSPIVDPYTGQPETRTVSLLVNYELKPYGKLDTILKGQEFATVSYSFTLQRFANIRAQRDAEDRAATQIAEKIRTRLQAHFATGG</sequence>
<proteinExistence type="predicted"/>
<evidence type="ECO:0008006" key="3">
    <source>
        <dbReference type="Google" id="ProtNLM"/>
    </source>
</evidence>
<dbReference type="RefSeq" id="WP_271205562.1">
    <property type="nucleotide sequence ID" value="NZ_BSFK01000016.1"/>
</dbReference>
<keyword evidence="2" id="KW-1185">Reference proteome</keyword>
<gene>
    <name evidence="1" type="ORF">GCM10008171_29780</name>
</gene>
<dbReference type="Proteomes" id="UP001143364">
    <property type="component" value="Unassembled WGS sequence"/>
</dbReference>
<accession>A0A9W6N446</accession>
<name>A0A9W6N446_9HYPH</name>
<dbReference type="PROSITE" id="PS51318">
    <property type="entry name" value="TAT"/>
    <property type="match status" value="1"/>
</dbReference>
<evidence type="ECO:0000313" key="1">
    <source>
        <dbReference type="EMBL" id="GLK77724.1"/>
    </source>
</evidence>
<dbReference type="GO" id="GO:0043165">
    <property type="term" value="P:Gram-negative-bacterium-type cell outer membrane assembly"/>
    <property type="evidence" value="ECO:0007669"/>
    <property type="project" value="InterPro"/>
</dbReference>